<evidence type="ECO:0000259" key="2">
    <source>
        <dbReference type="Pfam" id="PF07995"/>
    </source>
</evidence>
<dbReference type="Pfam" id="PF07995">
    <property type="entry name" value="GSDH"/>
    <property type="match status" value="1"/>
</dbReference>
<dbReference type="GO" id="GO:0016491">
    <property type="term" value="F:oxidoreductase activity"/>
    <property type="evidence" value="ECO:0007669"/>
    <property type="project" value="UniProtKB-KW"/>
</dbReference>
<dbReference type="Proteomes" id="UP000051298">
    <property type="component" value="Unassembled WGS sequence"/>
</dbReference>
<keyword evidence="3" id="KW-0560">Oxidoreductase</keyword>
<dbReference type="AlphaFoldDB" id="A0A0P1FH23"/>
<dbReference type="eggNOG" id="COG2133">
    <property type="taxonomic scope" value="Bacteria"/>
</dbReference>
<dbReference type="SUPFAM" id="SSF50952">
    <property type="entry name" value="Soluble quinoprotein glucose dehydrogenase"/>
    <property type="match status" value="1"/>
</dbReference>
<dbReference type="PANTHER" id="PTHR19328">
    <property type="entry name" value="HEDGEHOG-INTERACTING PROTEIN"/>
    <property type="match status" value="1"/>
</dbReference>
<dbReference type="EMBL" id="CYRX01000010">
    <property type="protein sequence ID" value="CUH59557.1"/>
    <property type="molecule type" value="Genomic_DNA"/>
</dbReference>
<feature type="chain" id="PRO_5006062590" evidence="1">
    <location>
        <begin position="23"/>
        <end position="369"/>
    </location>
</feature>
<feature type="domain" description="Glucose/Sorbosone dehydrogenase" evidence="2">
    <location>
        <begin position="42"/>
        <end position="365"/>
    </location>
</feature>
<protein>
    <submittedName>
        <fullName evidence="3">Soluble aldose sugar dehydrogenase YliI</fullName>
        <ecNumber evidence="3">1.1.5.-</ecNumber>
    </submittedName>
</protein>
<feature type="signal peptide" evidence="1">
    <location>
        <begin position="1"/>
        <end position="22"/>
    </location>
</feature>
<evidence type="ECO:0000313" key="3">
    <source>
        <dbReference type="EMBL" id="CUH59557.1"/>
    </source>
</evidence>
<dbReference type="PANTHER" id="PTHR19328:SF75">
    <property type="entry name" value="ALDOSE SUGAR DEHYDROGENASE YLII"/>
    <property type="match status" value="1"/>
</dbReference>
<dbReference type="EC" id="1.1.5.-" evidence="3"/>
<dbReference type="InterPro" id="IPR011041">
    <property type="entry name" value="Quinoprot_gluc/sorb_DH_b-prop"/>
</dbReference>
<proteinExistence type="predicted"/>
<organism evidence="3 4">
    <name type="scientific">Thalassobacter stenotrophicus</name>
    <dbReference type="NCBI Taxonomy" id="266809"/>
    <lineage>
        <taxon>Bacteria</taxon>
        <taxon>Pseudomonadati</taxon>
        <taxon>Pseudomonadota</taxon>
        <taxon>Alphaproteobacteria</taxon>
        <taxon>Rhodobacterales</taxon>
        <taxon>Roseobacteraceae</taxon>
        <taxon>Thalassobacter</taxon>
    </lineage>
</organism>
<evidence type="ECO:0000313" key="4">
    <source>
        <dbReference type="Proteomes" id="UP000051298"/>
    </source>
</evidence>
<reference evidence="3 4" key="1">
    <citation type="submission" date="2015-09" db="EMBL/GenBank/DDBJ databases">
        <authorList>
            <consortium name="Swine Surveillance"/>
        </authorList>
    </citation>
    <scope>NUCLEOTIDE SEQUENCE [LARGE SCALE GENOMIC DNA]</scope>
    <source>
        <strain evidence="3 4">CECT 5294</strain>
    </source>
</reference>
<accession>A0A0P1FH23</accession>
<gene>
    <name evidence="3" type="primary">yliI</name>
    <name evidence="3" type="ORF">THS5294_00843</name>
</gene>
<sequence length="369" mass="39294">MRATALLIASLAALAAFTPAQAREVTLSTGTFTLTEVVSDLVEPWAVGFLPQGALLITERDGRLLHIAADGRRVTVAGVPRVAADGQGGLLDVMIPEDFAETREVFLTFAKPQGRGAGTALARGELSPDGSRLRDVGVVFEMARGTSGGRHFGSRVVEGADGYLYLTIGDRGARDTAQDLSIETGTVLRIARDGRIPTDNPFADTPGARPAIWSYGHRNPQGAAISPDGTLYVVEHGARGGDEVNRITPGTNYGWPVISYGRHYSGFRIGEGTQKEGLAQPEMYWDPSIAPSGAVIHSGTGHAPWAGDLFVGSLKFDYISRISLGENTQEIEQITLPETNRVRDVREGPAGGLWFLSVGNGALYRLAPE</sequence>
<name>A0A0P1FH23_9RHOB</name>
<dbReference type="RefSeq" id="WP_058122730.1">
    <property type="nucleotide sequence ID" value="NZ_CYRX01000010.1"/>
</dbReference>
<dbReference type="STRING" id="266809.PM03_04555"/>
<dbReference type="Gene3D" id="2.120.10.30">
    <property type="entry name" value="TolB, C-terminal domain"/>
    <property type="match status" value="1"/>
</dbReference>
<dbReference type="InterPro" id="IPR011042">
    <property type="entry name" value="6-blade_b-propeller_TolB-like"/>
</dbReference>
<evidence type="ECO:0000256" key="1">
    <source>
        <dbReference type="SAM" id="SignalP"/>
    </source>
</evidence>
<dbReference type="InterPro" id="IPR012938">
    <property type="entry name" value="Glc/Sorbosone_DH"/>
</dbReference>
<keyword evidence="1" id="KW-0732">Signal</keyword>